<dbReference type="PANTHER" id="PTHR48086">
    <property type="entry name" value="SODIUM/PROLINE SYMPORTER-RELATED"/>
    <property type="match status" value="1"/>
</dbReference>
<evidence type="ECO:0000256" key="13">
    <source>
        <dbReference type="RuleBase" id="RU362091"/>
    </source>
</evidence>
<protein>
    <recommendedName>
        <fullName evidence="14">Sodium/proline symporter</fullName>
    </recommendedName>
    <alternativeName>
        <fullName evidence="14">Proline permease</fullName>
    </alternativeName>
</protein>
<dbReference type="InterPro" id="IPR050277">
    <property type="entry name" value="Sodium:Solute_Symporter"/>
</dbReference>
<comment type="catalytic activity">
    <reaction evidence="12">
        <text>L-proline(in) + Na(+)(in) = L-proline(out) + Na(+)(out)</text>
        <dbReference type="Rhea" id="RHEA:28967"/>
        <dbReference type="ChEBI" id="CHEBI:29101"/>
        <dbReference type="ChEBI" id="CHEBI:60039"/>
    </reaction>
</comment>
<feature type="transmembrane region" description="Helical" evidence="14">
    <location>
        <begin position="127"/>
        <end position="145"/>
    </location>
</feature>
<dbReference type="OrthoDB" id="9789704at2"/>
<feature type="transmembrane region" description="Helical" evidence="14">
    <location>
        <begin position="275"/>
        <end position="301"/>
    </location>
</feature>
<dbReference type="Proteomes" id="UP000563601">
    <property type="component" value="Unassembled WGS sequence"/>
</dbReference>
<feature type="transmembrane region" description="Helical" evidence="14">
    <location>
        <begin position="321"/>
        <end position="346"/>
    </location>
</feature>
<keyword evidence="4" id="KW-1003">Cell membrane</keyword>
<name>A0A6P1TCC5_9GAMM</name>
<dbReference type="AlphaFoldDB" id="A0A6P1TCC5"/>
<keyword evidence="8 14" id="KW-0915">Sodium</keyword>
<evidence type="ECO:0000313" key="18">
    <source>
        <dbReference type="Proteomes" id="UP000563601"/>
    </source>
</evidence>
<keyword evidence="3 14" id="KW-0813">Transport</keyword>
<feature type="transmembrane region" description="Helical" evidence="14">
    <location>
        <begin position="6"/>
        <end position="23"/>
    </location>
</feature>
<evidence type="ECO:0000313" key="16">
    <source>
        <dbReference type="EMBL" id="QHQ39303.1"/>
    </source>
</evidence>
<dbReference type="GO" id="GO:0005886">
    <property type="term" value="C:plasma membrane"/>
    <property type="evidence" value="ECO:0007669"/>
    <property type="project" value="UniProtKB-SubCell"/>
</dbReference>
<dbReference type="EMBL" id="JACHHR010000001">
    <property type="protein sequence ID" value="MBB5210184.1"/>
    <property type="molecule type" value="Genomic_DNA"/>
</dbReference>
<comment type="similarity">
    <text evidence="2 13">Belongs to the sodium:solute symporter (SSF) (TC 2.A.21) family.</text>
</comment>
<feature type="transmembrane region" description="Helical" evidence="14">
    <location>
        <begin position="423"/>
        <end position="441"/>
    </location>
</feature>
<dbReference type="PROSITE" id="PS50283">
    <property type="entry name" value="NA_SOLUT_SYMP_3"/>
    <property type="match status" value="1"/>
</dbReference>
<gene>
    <name evidence="16" type="ORF">GTQ55_10105</name>
    <name evidence="15" type="ORF">HNQ53_000372</name>
</gene>
<dbReference type="GO" id="GO:0031402">
    <property type="term" value="F:sodium ion binding"/>
    <property type="evidence" value="ECO:0007669"/>
    <property type="project" value="UniProtKB-UniRule"/>
</dbReference>
<comment type="subcellular location">
    <subcellularLocation>
        <location evidence="14">Cell inner membrane</location>
        <topology evidence="14">Multi-pass membrane protein</topology>
    </subcellularLocation>
    <subcellularLocation>
        <location evidence="1">Cell membrane</location>
        <topology evidence="1">Multi-pass membrane protein</topology>
    </subcellularLocation>
</comment>
<evidence type="ECO:0000256" key="11">
    <source>
        <dbReference type="ARBA" id="ARBA00023201"/>
    </source>
</evidence>
<feature type="transmembrane region" description="Helical" evidence="14">
    <location>
        <begin position="67"/>
        <end position="92"/>
    </location>
</feature>
<reference evidence="15 18" key="2">
    <citation type="submission" date="2020-08" db="EMBL/GenBank/DDBJ databases">
        <title>Genomic Encyclopedia of Type Strains, Phase IV (KMG-IV): sequencing the most valuable type-strain genomes for metagenomic binning, comparative biology and taxonomic classification.</title>
        <authorList>
            <person name="Goeker M."/>
        </authorList>
    </citation>
    <scope>NUCLEOTIDE SEQUENCE [LARGE SCALE GENOMIC DNA]</scope>
    <source>
        <strain evidence="15 18">DSM 11525</strain>
    </source>
</reference>
<evidence type="ECO:0000256" key="2">
    <source>
        <dbReference type="ARBA" id="ARBA00006434"/>
    </source>
</evidence>
<feature type="transmembrane region" description="Helical" evidence="14">
    <location>
        <begin position="234"/>
        <end position="254"/>
    </location>
</feature>
<evidence type="ECO:0000256" key="4">
    <source>
        <dbReference type="ARBA" id="ARBA00022475"/>
    </source>
</evidence>
<feature type="transmembrane region" description="Helical" evidence="14">
    <location>
        <begin position="165"/>
        <end position="187"/>
    </location>
</feature>
<keyword evidence="17" id="KW-1185">Reference proteome</keyword>
<dbReference type="CDD" id="cd11475">
    <property type="entry name" value="SLC5sbd_PutP"/>
    <property type="match status" value="1"/>
</dbReference>
<evidence type="ECO:0000256" key="5">
    <source>
        <dbReference type="ARBA" id="ARBA00022692"/>
    </source>
</evidence>
<dbReference type="GO" id="GO:0005298">
    <property type="term" value="F:proline:sodium symporter activity"/>
    <property type="evidence" value="ECO:0007669"/>
    <property type="project" value="UniProtKB-UniRule"/>
</dbReference>
<evidence type="ECO:0000256" key="9">
    <source>
        <dbReference type="ARBA" id="ARBA00023065"/>
    </source>
</evidence>
<sequence length="484" mass="51356">MDTSVAIYTLVIYKLLLLLIGFWSQQRTRNTTDYFLGSRNLGPVVAAVSYGASSASAWTLLGMSGVTYVLGISAIWIAAGAIAGCAVAWLWIAPRLMQHTRTVDQITLTEFLAGDGKQQAAGSVTPIAQIASVIILVSFIFYIAAQFQGSATTFASVFDLPLAESLILGAAIITIYTFLGGFWAASITDTLQGILMLVAAILLPCTAFVHLGGWEAIIDSGVFAGSSWVPTGNNVGLAAVGFIVGNLAVGIGTLGQPHLLNRFMALRDDRALRTAQWLAIGWITLIFSCMFALGLMGRILVPDLADPESLFFQLSSQLLSPVLAAMLLAAVLSAIMSTADSMLLVVASTISHDLKLQRLLPGRELLLSRLSMTAVATLAVLVALYLPATIFERVLFAWIAIGSAFGPTVLARLGGLPLATRTVAHSIVTGFVLAVALYLLPNTPGDWAERLIPFCAASAVLLVPLALRRFSPKFRTVPTSDQTP</sequence>
<proteinExistence type="inferred from homology"/>
<dbReference type="InterPro" id="IPR011851">
    <property type="entry name" value="Na/Pro_symporter"/>
</dbReference>
<evidence type="ECO:0000313" key="17">
    <source>
        <dbReference type="Proteomes" id="UP000464675"/>
    </source>
</evidence>
<evidence type="ECO:0000256" key="6">
    <source>
        <dbReference type="ARBA" id="ARBA00022847"/>
    </source>
</evidence>
<dbReference type="RefSeq" id="WP_161858625.1">
    <property type="nucleotide sequence ID" value="NZ_CP047491.1"/>
</dbReference>
<evidence type="ECO:0000256" key="7">
    <source>
        <dbReference type="ARBA" id="ARBA00022989"/>
    </source>
</evidence>
<dbReference type="Proteomes" id="UP000464675">
    <property type="component" value="Chromosome"/>
</dbReference>
<keyword evidence="14" id="KW-0997">Cell inner membrane</keyword>
<organism evidence="15 18">
    <name type="scientific">Microbulbifer hydrolyticus</name>
    <dbReference type="NCBI Taxonomy" id="48074"/>
    <lineage>
        <taxon>Bacteria</taxon>
        <taxon>Pseudomonadati</taxon>
        <taxon>Pseudomonadota</taxon>
        <taxon>Gammaproteobacteria</taxon>
        <taxon>Cellvibrionales</taxon>
        <taxon>Microbulbiferaceae</taxon>
        <taxon>Microbulbifer</taxon>
    </lineage>
</organism>
<dbReference type="Pfam" id="PF00474">
    <property type="entry name" value="SSF"/>
    <property type="match status" value="1"/>
</dbReference>
<keyword evidence="7 14" id="KW-1133">Transmembrane helix</keyword>
<accession>A0A6P1TCC5</accession>
<feature type="transmembrane region" description="Helical" evidence="14">
    <location>
        <begin position="447"/>
        <end position="467"/>
    </location>
</feature>
<keyword evidence="9 14" id="KW-0406">Ion transport</keyword>
<evidence type="ECO:0000256" key="1">
    <source>
        <dbReference type="ARBA" id="ARBA00004651"/>
    </source>
</evidence>
<feature type="transmembrane region" description="Helical" evidence="14">
    <location>
        <begin position="394"/>
        <end position="411"/>
    </location>
</feature>
<feature type="transmembrane region" description="Helical" evidence="14">
    <location>
        <begin position="366"/>
        <end position="388"/>
    </location>
</feature>
<dbReference type="EMBL" id="CP047491">
    <property type="protein sequence ID" value="QHQ39303.1"/>
    <property type="molecule type" value="Genomic_DNA"/>
</dbReference>
<evidence type="ECO:0000256" key="14">
    <source>
        <dbReference type="RuleBase" id="RU366012"/>
    </source>
</evidence>
<keyword evidence="5 14" id="KW-0812">Transmembrane</keyword>
<dbReference type="Gene3D" id="1.20.1730.10">
    <property type="entry name" value="Sodium/glucose cotransporter"/>
    <property type="match status" value="1"/>
</dbReference>
<evidence type="ECO:0000256" key="10">
    <source>
        <dbReference type="ARBA" id="ARBA00023136"/>
    </source>
</evidence>
<evidence type="ECO:0000256" key="3">
    <source>
        <dbReference type="ARBA" id="ARBA00022448"/>
    </source>
</evidence>
<evidence type="ECO:0000313" key="15">
    <source>
        <dbReference type="EMBL" id="MBB5210184.1"/>
    </source>
</evidence>
<keyword evidence="14" id="KW-0029">Amino-acid transport</keyword>
<dbReference type="PANTHER" id="PTHR48086:SF3">
    <property type="entry name" value="SODIUM_PROLINE SYMPORTER"/>
    <property type="match status" value="1"/>
</dbReference>
<dbReference type="InterPro" id="IPR001734">
    <property type="entry name" value="Na/solute_symporter"/>
</dbReference>
<feature type="transmembrane region" description="Helical" evidence="14">
    <location>
        <begin position="194"/>
        <end position="214"/>
    </location>
</feature>
<feature type="transmembrane region" description="Helical" evidence="14">
    <location>
        <begin position="44"/>
        <end position="61"/>
    </location>
</feature>
<keyword evidence="10 14" id="KW-0472">Membrane</keyword>
<comment type="function">
    <text evidence="14">Catalyzes the sodium-dependent uptake of extracellular L-proline.</text>
</comment>
<keyword evidence="6 14" id="KW-0769">Symport</keyword>
<evidence type="ECO:0000256" key="12">
    <source>
        <dbReference type="ARBA" id="ARBA00033708"/>
    </source>
</evidence>
<dbReference type="InterPro" id="IPR038377">
    <property type="entry name" value="Na/Glc_symporter_sf"/>
</dbReference>
<evidence type="ECO:0000256" key="8">
    <source>
        <dbReference type="ARBA" id="ARBA00023053"/>
    </source>
</evidence>
<dbReference type="GO" id="GO:0015824">
    <property type="term" value="P:proline transport"/>
    <property type="evidence" value="ECO:0007669"/>
    <property type="project" value="UniProtKB-UniRule"/>
</dbReference>
<keyword evidence="11 14" id="KW-0739">Sodium transport</keyword>
<reference evidence="16 17" key="1">
    <citation type="submission" date="2020-01" db="EMBL/GenBank/DDBJ databases">
        <title>The possibility of degradation of plastic by Microbulbifer hydrolyticus IRE-31.</title>
        <authorList>
            <person name="Liu L."/>
        </authorList>
    </citation>
    <scope>NUCLEOTIDE SEQUENCE [LARGE SCALE GENOMIC DNA]</scope>
    <source>
        <strain evidence="16 17">IRE-31</strain>
    </source>
</reference>